<dbReference type="EMBL" id="JASJEX010000001">
    <property type="protein sequence ID" value="MDJ1128636.1"/>
    <property type="molecule type" value="Genomic_DNA"/>
</dbReference>
<dbReference type="Pfam" id="PF19842">
    <property type="entry name" value="YqeC"/>
    <property type="match status" value="1"/>
</dbReference>
<accession>A0ABT6ZJ10</accession>
<dbReference type="InterPro" id="IPR017587">
    <property type="entry name" value="YqeC"/>
</dbReference>
<name>A0ABT6ZJ10_9ACTN</name>
<evidence type="ECO:0000313" key="2">
    <source>
        <dbReference type="Proteomes" id="UP001431693"/>
    </source>
</evidence>
<evidence type="ECO:0000313" key="1">
    <source>
        <dbReference type="EMBL" id="MDJ1128636.1"/>
    </source>
</evidence>
<protein>
    <submittedName>
        <fullName evidence="1">Selenium cofactor biosynthesis protein YqeC</fullName>
    </submittedName>
</protein>
<dbReference type="Proteomes" id="UP001431693">
    <property type="component" value="Unassembled WGS sequence"/>
</dbReference>
<organism evidence="1 2">
    <name type="scientific">Kribbibacterium absianum</name>
    <dbReference type="NCBI Taxonomy" id="3044210"/>
    <lineage>
        <taxon>Bacteria</taxon>
        <taxon>Bacillati</taxon>
        <taxon>Actinomycetota</taxon>
        <taxon>Coriobacteriia</taxon>
        <taxon>Coriobacteriales</taxon>
        <taxon>Kribbibacteriaceae</taxon>
        <taxon>Kribbibacterium</taxon>
    </lineage>
</organism>
<reference evidence="1" key="1">
    <citation type="submission" date="2023-05" db="EMBL/GenBank/DDBJ databases">
        <title>[olsenella] sp. nov., isolated from a pig farm feces dump.</title>
        <authorList>
            <person name="Chang Y.-H."/>
        </authorList>
    </citation>
    <scope>NUCLEOTIDE SEQUENCE</scope>
    <source>
        <strain evidence="1">YH-ols2217</strain>
    </source>
</reference>
<gene>
    <name evidence="1" type="primary">yqeC</name>
    <name evidence="1" type="ORF">QJ043_00855</name>
</gene>
<proteinExistence type="predicted"/>
<sequence length="239" mass="25801">MSTSLSEELGVESGLWAVIGSGGKTSLLRHLAGESAQFCLLTTTTRMFPPSDLPMLWDPTAEEVRGSLAQCRVACVGAPAEHGKLQEPSFGVRRLCELAPLVLVEADGSKRLPLKAHERWEPAVPEDARTLLVVGSSGWGRPVVEVAHRAALWCQRADCPARAAATPEQTARVIEAELARGQYPLPEAVLVNQVDGPDGPERRAKARRLARALHDLQVASPVYAVSLVEGTWARCHVPR</sequence>
<dbReference type="RefSeq" id="WP_283712280.1">
    <property type="nucleotide sequence ID" value="NZ_JASJEW010000001.1"/>
</dbReference>
<comment type="caution">
    <text evidence="1">The sequence shown here is derived from an EMBL/GenBank/DDBJ whole genome shotgun (WGS) entry which is preliminary data.</text>
</comment>
<keyword evidence="2" id="KW-1185">Reference proteome</keyword>
<dbReference type="NCBIfam" id="TIGR03172">
    <property type="entry name" value="selenium cofactor biosynthesis protein YqeC"/>
    <property type="match status" value="1"/>
</dbReference>